<organism evidence="1">
    <name type="scientific">bioreactor metagenome</name>
    <dbReference type="NCBI Taxonomy" id="1076179"/>
    <lineage>
        <taxon>unclassified sequences</taxon>
        <taxon>metagenomes</taxon>
        <taxon>ecological metagenomes</taxon>
    </lineage>
</organism>
<dbReference type="AlphaFoldDB" id="A0A645D0D3"/>
<evidence type="ECO:0000313" key="1">
    <source>
        <dbReference type="EMBL" id="MPM82876.1"/>
    </source>
</evidence>
<accession>A0A645D0D3</accession>
<gene>
    <name evidence="1" type="ORF">SDC9_129938</name>
</gene>
<name>A0A645D0D3_9ZZZZ</name>
<dbReference type="EMBL" id="VSSQ01031823">
    <property type="protein sequence ID" value="MPM82876.1"/>
    <property type="molecule type" value="Genomic_DNA"/>
</dbReference>
<reference evidence="1" key="1">
    <citation type="submission" date="2019-08" db="EMBL/GenBank/DDBJ databases">
        <authorList>
            <person name="Kucharzyk K."/>
            <person name="Murdoch R.W."/>
            <person name="Higgins S."/>
            <person name="Loffler F."/>
        </authorList>
    </citation>
    <scope>NUCLEOTIDE SEQUENCE</scope>
</reference>
<comment type="caution">
    <text evidence="1">The sequence shown here is derived from an EMBL/GenBank/DDBJ whole genome shotgun (WGS) entry which is preliminary data.</text>
</comment>
<protein>
    <recommendedName>
        <fullName evidence="2">Head decoration protein</fullName>
    </recommendedName>
</protein>
<sequence>MFVKPGTTYSVRPEFLASDHFTTQSCTVTKAMGTAVDGRTIVKGGTVFPANDATALGIIVHDVDVTDGDAPAAYIDHGAVYENRLPVAVAELAKPVLKNIIFRQYK</sequence>
<evidence type="ECO:0008006" key="2">
    <source>
        <dbReference type="Google" id="ProtNLM"/>
    </source>
</evidence>
<proteinExistence type="predicted"/>